<proteinExistence type="predicted"/>
<dbReference type="Proteomes" id="UP000317078">
    <property type="component" value="Unassembled WGS sequence"/>
</dbReference>
<reference evidence="1 2" key="1">
    <citation type="journal article" date="2019" name="Environ. Microbiol.">
        <title>Species interactions and distinct microbial communities in high Arctic permafrost affected cryosols are associated with the CH4 and CO2 gas fluxes.</title>
        <authorList>
            <person name="Altshuler I."/>
            <person name="Hamel J."/>
            <person name="Turney S."/>
            <person name="Magnuson E."/>
            <person name="Levesque R."/>
            <person name="Greer C."/>
            <person name="Whyte L.G."/>
        </authorList>
    </citation>
    <scope>NUCLEOTIDE SEQUENCE [LARGE SCALE GENOMIC DNA]</scope>
    <source>
        <strain evidence="1 2">S9.3B</strain>
    </source>
</reference>
<name>A0A502FSA7_9PROT</name>
<accession>A0A502FSA7</accession>
<gene>
    <name evidence="1" type="ORF">EAH89_18890</name>
</gene>
<comment type="caution">
    <text evidence="1">The sequence shown here is derived from an EMBL/GenBank/DDBJ whole genome shotgun (WGS) entry which is preliminary data.</text>
</comment>
<protein>
    <submittedName>
        <fullName evidence="1">Uncharacterized protein</fullName>
    </submittedName>
</protein>
<sequence length="69" mass="7713">MAGVARQFFRIRVEALGGLAHVEGTLVRRSKKGTDLRPMTFVMRDEDAMALSVCIAAKYGLQLEPYLEK</sequence>
<evidence type="ECO:0000313" key="2">
    <source>
        <dbReference type="Proteomes" id="UP000317078"/>
    </source>
</evidence>
<organism evidence="1 2">
    <name type="scientific">Muricoccus nepalensis</name>
    <dbReference type="NCBI Taxonomy" id="1854500"/>
    <lineage>
        <taxon>Bacteria</taxon>
        <taxon>Pseudomonadati</taxon>
        <taxon>Pseudomonadota</taxon>
        <taxon>Alphaproteobacteria</taxon>
        <taxon>Acetobacterales</taxon>
        <taxon>Roseomonadaceae</taxon>
        <taxon>Muricoccus</taxon>
    </lineage>
</organism>
<keyword evidence="2" id="KW-1185">Reference proteome</keyword>
<dbReference type="AlphaFoldDB" id="A0A502FSA7"/>
<dbReference type="EMBL" id="RCZP01000022">
    <property type="protein sequence ID" value="TPG52301.1"/>
    <property type="molecule type" value="Genomic_DNA"/>
</dbReference>
<evidence type="ECO:0000313" key="1">
    <source>
        <dbReference type="EMBL" id="TPG52301.1"/>
    </source>
</evidence>